<dbReference type="Pfam" id="PF13396">
    <property type="entry name" value="PLDc_N"/>
    <property type="match status" value="1"/>
</dbReference>
<evidence type="ECO:0000256" key="5">
    <source>
        <dbReference type="ARBA" id="ARBA00023136"/>
    </source>
</evidence>
<dbReference type="SUPFAM" id="SSF48452">
    <property type="entry name" value="TPR-like"/>
    <property type="match status" value="1"/>
</dbReference>
<comment type="subcellular location">
    <subcellularLocation>
        <location evidence="1">Cell membrane</location>
        <topology evidence="1">Multi-pass membrane protein</topology>
    </subcellularLocation>
</comment>
<evidence type="ECO:0000256" key="3">
    <source>
        <dbReference type="ARBA" id="ARBA00022692"/>
    </source>
</evidence>
<evidence type="ECO:0000313" key="9">
    <source>
        <dbReference type="EMBL" id="HEN15984.1"/>
    </source>
</evidence>
<evidence type="ECO:0000259" key="8">
    <source>
        <dbReference type="Pfam" id="PF13396"/>
    </source>
</evidence>
<feature type="transmembrane region" description="Helical" evidence="7">
    <location>
        <begin position="22"/>
        <end position="48"/>
    </location>
</feature>
<dbReference type="PROSITE" id="PS50005">
    <property type="entry name" value="TPR"/>
    <property type="match status" value="1"/>
</dbReference>
<accession>A0A7C2JYT3</accession>
<keyword evidence="6" id="KW-0802">TPR repeat</keyword>
<evidence type="ECO:0000256" key="7">
    <source>
        <dbReference type="SAM" id="Phobius"/>
    </source>
</evidence>
<feature type="transmembrane region" description="Helical" evidence="7">
    <location>
        <begin position="60"/>
        <end position="79"/>
    </location>
</feature>
<sequence>MPQIVLFLLLGQVRHGPAPNPFGWSCALLGLLMLLGGLLYFALWLWMLVHCVLREPDKGFWIWLLIVAPFPGAIVYAIVRVFPERDWQAPTWLRQFTRRKELARLEAAADQIGNAHQFVQWGDALRDTGQWTSAAEAYSRALAKDPKNLQALWGAALVADHRKQPEEVRRCCRQVLDADPNYKFGDVSLVYGRSLLALNETALARQHFEQHCRRWRHPEAVYLLACRCRDDGDAQAARQHLQDLLRDMNSSPTAISRKFGRWKSLARKMLKQLPC</sequence>
<dbReference type="InterPro" id="IPR011990">
    <property type="entry name" value="TPR-like_helical_dom_sf"/>
</dbReference>
<name>A0A7C2JYT3_9PLAN</name>
<keyword evidence="2" id="KW-1003">Cell membrane</keyword>
<organism evidence="9">
    <name type="scientific">Schlesneria paludicola</name>
    <dbReference type="NCBI Taxonomy" id="360056"/>
    <lineage>
        <taxon>Bacteria</taxon>
        <taxon>Pseudomonadati</taxon>
        <taxon>Planctomycetota</taxon>
        <taxon>Planctomycetia</taxon>
        <taxon>Planctomycetales</taxon>
        <taxon>Planctomycetaceae</taxon>
        <taxon>Schlesneria</taxon>
    </lineage>
</organism>
<dbReference type="Pfam" id="PF13432">
    <property type="entry name" value="TPR_16"/>
    <property type="match status" value="1"/>
</dbReference>
<gene>
    <name evidence="9" type="ORF">ENQ76_11015</name>
</gene>
<keyword evidence="5 7" id="KW-0472">Membrane</keyword>
<evidence type="ECO:0000256" key="4">
    <source>
        <dbReference type="ARBA" id="ARBA00022989"/>
    </source>
</evidence>
<dbReference type="InterPro" id="IPR019734">
    <property type="entry name" value="TPR_rpt"/>
</dbReference>
<dbReference type="Gene3D" id="1.25.40.10">
    <property type="entry name" value="Tetratricopeptide repeat domain"/>
    <property type="match status" value="1"/>
</dbReference>
<feature type="domain" description="Cardiolipin synthase N-terminal" evidence="8">
    <location>
        <begin position="42"/>
        <end position="80"/>
    </location>
</feature>
<comment type="caution">
    <text evidence="9">The sequence shown here is derived from an EMBL/GenBank/DDBJ whole genome shotgun (WGS) entry which is preliminary data.</text>
</comment>
<proteinExistence type="predicted"/>
<dbReference type="InterPro" id="IPR027379">
    <property type="entry name" value="CLS_N"/>
</dbReference>
<reference evidence="9" key="1">
    <citation type="journal article" date="2020" name="mSystems">
        <title>Genome- and Community-Level Interaction Insights into Carbon Utilization and Element Cycling Functions of Hydrothermarchaeota in Hydrothermal Sediment.</title>
        <authorList>
            <person name="Zhou Z."/>
            <person name="Liu Y."/>
            <person name="Xu W."/>
            <person name="Pan J."/>
            <person name="Luo Z.H."/>
            <person name="Li M."/>
        </authorList>
    </citation>
    <scope>NUCLEOTIDE SEQUENCE [LARGE SCALE GENOMIC DNA]</scope>
    <source>
        <strain evidence="9">SpSt-339</strain>
    </source>
</reference>
<feature type="repeat" description="TPR" evidence="6">
    <location>
        <begin position="115"/>
        <end position="148"/>
    </location>
</feature>
<dbReference type="SMART" id="SM00028">
    <property type="entry name" value="TPR"/>
    <property type="match status" value="2"/>
</dbReference>
<evidence type="ECO:0000256" key="2">
    <source>
        <dbReference type="ARBA" id="ARBA00022475"/>
    </source>
</evidence>
<keyword evidence="4 7" id="KW-1133">Transmembrane helix</keyword>
<dbReference type="EMBL" id="DSOK01000305">
    <property type="protein sequence ID" value="HEN15984.1"/>
    <property type="molecule type" value="Genomic_DNA"/>
</dbReference>
<dbReference type="AlphaFoldDB" id="A0A7C2JYT3"/>
<evidence type="ECO:0000256" key="6">
    <source>
        <dbReference type="PROSITE-ProRule" id="PRU00339"/>
    </source>
</evidence>
<evidence type="ECO:0000256" key="1">
    <source>
        <dbReference type="ARBA" id="ARBA00004651"/>
    </source>
</evidence>
<protein>
    <submittedName>
        <fullName evidence="9">Tetratricopeptide repeat protein</fullName>
    </submittedName>
</protein>
<keyword evidence="3 7" id="KW-0812">Transmembrane</keyword>